<dbReference type="InterPro" id="IPR001173">
    <property type="entry name" value="Glyco_trans_2-like"/>
</dbReference>
<dbReference type="RefSeq" id="WP_307259856.1">
    <property type="nucleotide sequence ID" value="NZ_JAUSVL010000001.1"/>
</dbReference>
<evidence type="ECO:0000259" key="1">
    <source>
        <dbReference type="Pfam" id="PF00535"/>
    </source>
</evidence>
<dbReference type="SUPFAM" id="SSF53448">
    <property type="entry name" value="Nucleotide-diphospho-sugar transferases"/>
    <property type="match status" value="1"/>
</dbReference>
<dbReference type="InterPro" id="IPR050834">
    <property type="entry name" value="Glycosyltransf_2"/>
</dbReference>
<dbReference type="EMBL" id="JAUSVL010000001">
    <property type="protein sequence ID" value="MDQ0288529.1"/>
    <property type="molecule type" value="Genomic_DNA"/>
</dbReference>
<evidence type="ECO:0000313" key="3">
    <source>
        <dbReference type="Proteomes" id="UP001238163"/>
    </source>
</evidence>
<keyword evidence="3" id="KW-1185">Reference proteome</keyword>
<reference evidence="2" key="1">
    <citation type="submission" date="2023-07" db="EMBL/GenBank/DDBJ databases">
        <title>Genomic Encyclopedia of Type Strains, Phase IV (KMG-IV): sequencing the most valuable type-strain genomes for metagenomic binning, comparative biology and taxonomic classification.</title>
        <authorList>
            <person name="Goeker M."/>
        </authorList>
    </citation>
    <scope>NUCLEOTIDE SEQUENCE</scope>
    <source>
        <strain evidence="2">DSM 24202</strain>
    </source>
</reference>
<accession>A0AAE3VE20</accession>
<feature type="domain" description="Glycosyltransferase 2-like" evidence="1">
    <location>
        <begin position="4"/>
        <end position="129"/>
    </location>
</feature>
<dbReference type="Proteomes" id="UP001238163">
    <property type="component" value="Unassembled WGS sequence"/>
</dbReference>
<dbReference type="PANTHER" id="PTHR43685">
    <property type="entry name" value="GLYCOSYLTRANSFERASE"/>
    <property type="match status" value="1"/>
</dbReference>
<dbReference type="AlphaFoldDB" id="A0AAE3VE20"/>
<organism evidence="2 3">
    <name type="scientific">Oligosphaera ethanolica</name>
    <dbReference type="NCBI Taxonomy" id="760260"/>
    <lineage>
        <taxon>Bacteria</taxon>
        <taxon>Pseudomonadati</taxon>
        <taxon>Lentisphaerota</taxon>
        <taxon>Oligosphaeria</taxon>
        <taxon>Oligosphaerales</taxon>
        <taxon>Oligosphaeraceae</taxon>
        <taxon>Oligosphaera</taxon>
    </lineage>
</organism>
<name>A0AAE3VE20_9BACT</name>
<evidence type="ECO:0000313" key="2">
    <source>
        <dbReference type="EMBL" id="MDQ0288529.1"/>
    </source>
</evidence>
<gene>
    <name evidence="2" type="ORF">J3R75_000636</name>
</gene>
<dbReference type="Pfam" id="PF00535">
    <property type="entry name" value="Glycos_transf_2"/>
    <property type="match status" value="1"/>
</dbReference>
<comment type="caution">
    <text evidence="2">The sequence shown here is derived from an EMBL/GenBank/DDBJ whole genome shotgun (WGS) entry which is preliminary data.</text>
</comment>
<proteinExistence type="predicted"/>
<dbReference type="PANTHER" id="PTHR43685:SF2">
    <property type="entry name" value="GLYCOSYLTRANSFERASE 2-LIKE DOMAIN-CONTAINING PROTEIN"/>
    <property type="match status" value="1"/>
</dbReference>
<sequence>MTITVITICWNSAGTLRRCMDSLLRQRRLPNEYILVDGGSSDGTLALAEEAQAAFAAAGIAFKVLAQERREGEAGIPSAWNQGIAASSGEVIALLNSDDWYEEDALIEIEKALAQVPAADMVVVPIQLRKQTGEICGEIYPKCLWLSELMMPLPHPGSFVRRRLYDRLGLYDTQYRIAADYDFIWRCRKADVPYLTLSLPLVNMAVGGAANSSRALARNETLAIARRHSAFPLLAWLAWLARFLLNK</sequence>
<dbReference type="InterPro" id="IPR029044">
    <property type="entry name" value="Nucleotide-diphossugar_trans"/>
</dbReference>
<dbReference type="Gene3D" id="3.90.550.10">
    <property type="entry name" value="Spore Coat Polysaccharide Biosynthesis Protein SpsA, Chain A"/>
    <property type="match status" value="1"/>
</dbReference>
<protein>
    <submittedName>
        <fullName evidence="2">Glycosyltransferase involved in cell wall biosynthesis</fullName>
    </submittedName>
</protein>